<protein>
    <submittedName>
        <fullName evidence="1">Uncharacterized protein</fullName>
    </submittedName>
</protein>
<reference evidence="1 2" key="1">
    <citation type="submission" date="2015-11" db="EMBL/GenBank/DDBJ databases">
        <title>Genomic analysis of 38 Legionella species identifies large and diverse effector repertoires.</title>
        <authorList>
            <person name="Burstein D."/>
            <person name="Amaro F."/>
            <person name="Zusman T."/>
            <person name="Lifshitz Z."/>
            <person name="Cohen O."/>
            <person name="Gilbert J.A."/>
            <person name="Pupko T."/>
            <person name="Shuman H.A."/>
            <person name="Segal G."/>
        </authorList>
    </citation>
    <scope>NUCLEOTIDE SEQUENCE [LARGE SCALE GENOMIC DNA]</scope>
    <source>
        <strain evidence="1 2">ATCC 49504</strain>
    </source>
</reference>
<accession>A0A0W0TPP3</accession>
<dbReference type="RefSeq" id="WP_081776745.1">
    <property type="nucleotide sequence ID" value="NZ_CAAAHN010000003.1"/>
</dbReference>
<dbReference type="SUPFAM" id="SSF51905">
    <property type="entry name" value="FAD/NAD(P)-binding domain"/>
    <property type="match status" value="1"/>
</dbReference>
<sequence>MTTITIVGMGISGTASFCQVVNHLLSTESQPESDITIHLFESRVENFATGAAYRIDSPNIWTLNNPAKDFKFIPDTQPLNVWIAENLQNLRMQFPDMNEEYCPRAVVGHFLKAQYASHKSKAEFHRIKVVEHFEQVLEFDALDADRWALKTETLHIESDFLFLCFGHVPAHHYPHLESKPGYYSVTSPLSAFDDIPSDAPVYILGGQASFVDYAVWLAVTKNHQGTMTSLTRNPSIITTKGNPDTCETAPLETLKQSLLTYTPCSLSFSSARDSFWRSYSVAARDPVDPLAQPSTSVALTYQLAKYEKCAVLQESTPCGNIDELRAFVKAFYFNGAYEAFWTALSDEGKESFNKLMYTQIMAYLTGITPVNTRLLLELFNSGRVIEKSGLTSVGYDEESQEFLLHFATGETEKTKYLIDTSGYSYDISYCSTDLPLLQGAVAKGLLVPKPIGGIEINEAGQPKNRNGTVQRSLFCIGPVASFGDKYPTPHASFLVFNASGKAATKLSDDLKMSSGASQSFSNCTPG</sequence>
<dbReference type="Pfam" id="PF13454">
    <property type="entry name" value="NAD_binding_9"/>
    <property type="match status" value="1"/>
</dbReference>
<name>A0A0W0TPP3_9GAMM</name>
<dbReference type="Proteomes" id="UP000054785">
    <property type="component" value="Unassembled WGS sequence"/>
</dbReference>
<comment type="caution">
    <text evidence="1">The sequence shown here is derived from an EMBL/GenBank/DDBJ whole genome shotgun (WGS) entry which is preliminary data.</text>
</comment>
<dbReference type="STRING" id="45065.Lgee_1817"/>
<dbReference type="AlphaFoldDB" id="A0A0W0TPP3"/>
<proteinExistence type="predicted"/>
<dbReference type="InterPro" id="IPR052189">
    <property type="entry name" value="L-asp_N-monooxygenase_NS-form"/>
</dbReference>
<dbReference type="PATRIC" id="fig|45065.4.peg.1972"/>
<evidence type="ECO:0000313" key="2">
    <source>
        <dbReference type="Proteomes" id="UP000054785"/>
    </source>
</evidence>
<dbReference type="PANTHER" id="PTHR40254">
    <property type="entry name" value="BLR0577 PROTEIN"/>
    <property type="match status" value="1"/>
</dbReference>
<dbReference type="InterPro" id="IPR038732">
    <property type="entry name" value="HpyO/CreE_NAD-binding"/>
</dbReference>
<keyword evidence="2" id="KW-1185">Reference proteome</keyword>
<gene>
    <name evidence="1" type="ORF">Lgee_1817</name>
</gene>
<dbReference type="OrthoDB" id="5649673at2"/>
<dbReference type="EMBL" id="LNYC01000070">
    <property type="protein sequence ID" value="KTC97496.1"/>
    <property type="molecule type" value="Genomic_DNA"/>
</dbReference>
<dbReference type="PANTHER" id="PTHR40254:SF1">
    <property type="entry name" value="BLR0577 PROTEIN"/>
    <property type="match status" value="1"/>
</dbReference>
<evidence type="ECO:0000313" key="1">
    <source>
        <dbReference type="EMBL" id="KTC97496.1"/>
    </source>
</evidence>
<organism evidence="1 2">
    <name type="scientific">Legionella geestiana</name>
    <dbReference type="NCBI Taxonomy" id="45065"/>
    <lineage>
        <taxon>Bacteria</taxon>
        <taxon>Pseudomonadati</taxon>
        <taxon>Pseudomonadota</taxon>
        <taxon>Gammaproteobacteria</taxon>
        <taxon>Legionellales</taxon>
        <taxon>Legionellaceae</taxon>
        <taxon>Legionella</taxon>
    </lineage>
</organism>
<dbReference type="InterPro" id="IPR036188">
    <property type="entry name" value="FAD/NAD-bd_sf"/>
</dbReference>